<dbReference type="GO" id="GO:0016853">
    <property type="term" value="F:isomerase activity"/>
    <property type="evidence" value="ECO:0007669"/>
    <property type="project" value="UniProtKB-KW"/>
</dbReference>
<evidence type="ECO:0000256" key="2">
    <source>
        <dbReference type="SAM" id="MobiDB-lite"/>
    </source>
</evidence>
<dbReference type="Gene3D" id="3.20.20.150">
    <property type="entry name" value="Divalent-metal-dependent TIM barrel enzymes"/>
    <property type="match status" value="1"/>
</dbReference>
<proteinExistence type="predicted"/>
<dbReference type="PANTHER" id="PTHR43489">
    <property type="entry name" value="ISOMERASE"/>
    <property type="match status" value="1"/>
</dbReference>
<keyword evidence="5" id="KW-1185">Reference proteome</keyword>
<dbReference type="RefSeq" id="XP_003060583.1">
    <property type="nucleotide sequence ID" value="XM_003060537.1"/>
</dbReference>
<feature type="compositionally biased region" description="Basic and acidic residues" evidence="2">
    <location>
        <begin position="49"/>
        <end position="61"/>
    </location>
</feature>
<dbReference type="eggNOG" id="ENOG502S8TT">
    <property type="taxonomic scope" value="Eukaryota"/>
</dbReference>
<dbReference type="InterPro" id="IPR050417">
    <property type="entry name" value="Sugar_Epim/Isomerase"/>
</dbReference>
<dbReference type="PANTHER" id="PTHR43489:SF7">
    <property type="entry name" value="3-DEHYDRO-D-GULOSIDE 4-EPIMERASE-RELATED"/>
    <property type="match status" value="1"/>
</dbReference>
<evidence type="ECO:0000313" key="5">
    <source>
        <dbReference type="Proteomes" id="UP000001876"/>
    </source>
</evidence>
<dbReference type="InterPro" id="IPR036237">
    <property type="entry name" value="Xyl_isomerase-like_sf"/>
</dbReference>
<dbReference type="OrthoDB" id="4214675at2759"/>
<dbReference type="SUPFAM" id="SSF51658">
    <property type="entry name" value="Xylose isomerase-like"/>
    <property type="match status" value="1"/>
</dbReference>
<dbReference type="Pfam" id="PF01261">
    <property type="entry name" value="AP_endonuc_2"/>
    <property type="match status" value="1"/>
</dbReference>
<evidence type="ECO:0000313" key="4">
    <source>
        <dbReference type="EMBL" id="EEH55352.1"/>
    </source>
</evidence>
<name>C1MYK5_MICPC</name>
<dbReference type="EMBL" id="GG663742">
    <property type="protein sequence ID" value="EEH55352.1"/>
    <property type="molecule type" value="Genomic_DNA"/>
</dbReference>
<dbReference type="KEGG" id="mpp:MICPUCDRAFT_47835"/>
<gene>
    <name evidence="4" type="ORF">MICPUCDRAFT_47835</name>
</gene>
<dbReference type="GeneID" id="9685739"/>
<dbReference type="STRING" id="564608.C1MYK5"/>
<dbReference type="AlphaFoldDB" id="C1MYK5"/>
<organism evidence="5">
    <name type="scientific">Micromonas pusilla (strain CCMP1545)</name>
    <name type="common">Picoplanktonic green alga</name>
    <dbReference type="NCBI Taxonomy" id="564608"/>
    <lineage>
        <taxon>Eukaryota</taxon>
        <taxon>Viridiplantae</taxon>
        <taxon>Chlorophyta</taxon>
        <taxon>Mamiellophyceae</taxon>
        <taxon>Mamiellales</taxon>
        <taxon>Mamiellaceae</taxon>
        <taxon>Micromonas</taxon>
    </lineage>
</organism>
<feature type="region of interest" description="Disordered" evidence="2">
    <location>
        <begin position="1"/>
        <end position="92"/>
    </location>
</feature>
<dbReference type="Proteomes" id="UP000001876">
    <property type="component" value="Unassembled WGS sequence"/>
</dbReference>
<keyword evidence="1" id="KW-0413">Isomerase</keyword>
<evidence type="ECO:0000256" key="1">
    <source>
        <dbReference type="ARBA" id="ARBA00023235"/>
    </source>
</evidence>
<sequence length="390" mass="42172">MSSTFATCAARATLPSPLSSRRRRDGAPRASRARVALASSSSSSSSSSRSDRDSKPDRKSDAIPPLAKAQAPSFDERRATDDPDRPPAPITPNKLGVHALVFTGAWDEPAATLACAGAKRAGYDIIEIPLLSPSAVDGAMTKRVVEAHGLQATTSLGLRFDADVSSADDEIAARGEALLNDALEKTIQMGGTHMCGILYSALGKYDKPVTKRGYENSIAAIKRVARRANDAGVILGLEVVNRYETNVLNTAAQAMEFISEVNEDNVRVHLDSYHMCIEERSLRQAVNTCGDKLGYVHVGESHRGQLGTGNVDFCRLFYGLAEIQYRGPITFESFSGKVVSEDLSNTLCVWRDLWEDSDALAKHARDYVERAIEAAAGAHDNTRVIVGDWF</sequence>
<protein>
    <submittedName>
        <fullName evidence="4">Predicted protein</fullName>
    </submittedName>
</protein>
<feature type="compositionally biased region" description="Low complexity" evidence="2">
    <location>
        <begin position="28"/>
        <end position="48"/>
    </location>
</feature>
<dbReference type="OMA" id="GLAMESF"/>
<accession>C1MYK5</accession>
<evidence type="ECO:0000259" key="3">
    <source>
        <dbReference type="Pfam" id="PF01261"/>
    </source>
</evidence>
<feature type="domain" description="Xylose isomerase-like TIM barrel" evidence="3">
    <location>
        <begin position="118"/>
        <end position="336"/>
    </location>
</feature>
<reference evidence="4 5" key="1">
    <citation type="journal article" date="2009" name="Science">
        <title>Green evolution and dynamic adaptations revealed by genomes of the marine picoeukaryotes Micromonas.</title>
        <authorList>
            <person name="Worden A.Z."/>
            <person name="Lee J.H."/>
            <person name="Mock T."/>
            <person name="Rouze P."/>
            <person name="Simmons M.P."/>
            <person name="Aerts A.L."/>
            <person name="Allen A.E."/>
            <person name="Cuvelier M.L."/>
            <person name="Derelle E."/>
            <person name="Everett M.V."/>
            <person name="Foulon E."/>
            <person name="Grimwood J."/>
            <person name="Gundlach H."/>
            <person name="Henrissat B."/>
            <person name="Napoli C."/>
            <person name="McDonald S.M."/>
            <person name="Parker M.S."/>
            <person name="Rombauts S."/>
            <person name="Salamov A."/>
            <person name="Von Dassow P."/>
            <person name="Badger J.H."/>
            <person name="Coutinho P.M."/>
            <person name="Demir E."/>
            <person name="Dubchak I."/>
            <person name="Gentemann C."/>
            <person name="Eikrem W."/>
            <person name="Gready J.E."/>
            <person name="John U."/>
            <person name="Lanier W."/>
            <person name="Lindquist E.A."/>
            <person name="Lucas S."/>
            <person name="Mayer K.F."/>
            <person name="Moreau H."/>
            <person name="Not F."/>
            <person name="Otillar R."/>
            <person name="Panaud O."/>
            <person name="Pangilinan J."/>
            <person name="Paulsen I."/>
            <person name="Piegu B."/>
            <person name="Poliakov A."/>
            <person name="Robbens S."/>
            <person name="Schmutz J."/>
            <person name="Toulza E."/>
            <person name="Wyss T."/>
            <person name="Zelensky A."/>
            <person name="Zhou K."/>
            <person name="Armbrust E.V."/>
            <person name="Bhattacharya D."/>
            <person name="Goodenough U.W."/>
            <person name="Van de Peer Y."/>
            <person name="Grigoriev I.V."/>
        </authorList>
    </citation>
    <scope>NUCLEOTIDE SEQUENCE [LARGE SCALE GENOMIC DNA]</scope>
    <source>
        <strain evidence="4 5">CCMP1545</strain>
    </source>
</reference>
<feature type="compositionally biased region" description="Basic and acidic residues" evidence="2">
    <location>
        <begin position="74"/>
        <end position="85"/>
    </location>
</feature>
<dbReference type="InterPro" id="IPR013022">
    <property type="entry name" value="Xyl_isomerase-like_TIM-brl"/>
</dbReference>